<dbReference type="Proteomes" id="UP000886998">
    <property type="component" value="Unassembled WGS sequence"/>
</dbReference>
<name>A0A8X6YFV8_9ARAC</name>
<comment type="caution">
    <text evidence="1">The sequence shown here is derived from an EMBL/GenBank/DDBJ whole genome shotgun (WGS) entry which is preliminary data.</text>
</comment>
<reference evidence="1" key="1">
    <citation type="submission" date="2020-08" db="EMBL/GenBank/DDBJ databases">
        <title>Multicomponent nature underlies the extraordinary mechanical properties of spider dragline silk.</title>
        <authorList>
            <person name="Kono N."/>
            <person name="Nakamura H."/>
            <person name="Mori M."/>
            <person name="Yoshida Y."/>
            <person name="Ohtoshi R."/>
            <person name="Malay A.D."/>
            <person name="Moran D.A.P."/>
            <person name="Tomita M."/>
            <person name="Numata K."/>
            <person name="Arakawa K."/>
        </authorList>
    </citation>
    <scope>NUCLEOTIDE SEQUENCE</scope>
</reference>
<protein>
    <submittedName>
        <fullName evidence="1">Uncharacterized protein</fullName>
    </submittedName>
</protein>
<sequence length="83" mass="9645">MDPQFYPELTDALPWKPDGGSFLLLQSRCHGNQRINPEAIVPARVSFGMRPECENYMPKEGAKRGEKRDILVLKKYRFFSRLC</sequence>
<organism evidence="1 2">
    <name type="scientific">Trichonephila inaurata madagascariensis</name>
    <dbReference type="NCBI Taxonomy" id="2747483"/>
    <lineage>
        <taxon>Eukaryota</taxon>
        <taxon>Metazoa</taxon>
        <taxon>Ecdysozoa</taxon>
        <taxon>Arthropoda</taxon>
        <taxon>Chelicerata</taxon>
        <taxon>Arachnida</taxon>
        <taxon>Araneae</taxon>
        <taxon>Araneomorphae</taxon>
        <taxon>Entelegynae</taxon>
        <taxon>Araneoidea</taxon>
        <taxon>Nephilidae</taxon>
        <taxon>Trichonephila</taxon>
        <taxon>Trichonephila inaurata</taxon>
    </lineage>
</organism>
<evidence type="ECO:0000313" key="1">
    <source>
        <dbReference type="EMBL" id="GFY69872.1"/>
    </source>
</evidence>
<gene>
    <name evidence="1" type="ORF">TNIN_24041</name>
</gene>
<accession>A0A8X6YFV8</accession>
<dbReference type="OrthoDB" id="10415233at2759"/>
<proteinExistence type="predicted"/>
<dbReference type="EMBL" id="BMAV01017862">
    <property type="protein sequence ID" value="GFY69872.1"/>
    <property type="molecule type" value="Genomic_DNA"/>
</dbReference>
<keyword evidence="2" id="KW-1185">Reference proteome</keyword>
<evidence type="ECO:0000313" key="2">
    <source>
        <dbReference type="Proteomes" id="UP000886998"/>
    </source>
</evidence>
<dbReference type="AlphaFoldDB" id="A0A8X6YFV8"/>